<reference evidence="2" key="1">
    <citation type="submission" date="2017-02" db="UniProtKB">
        <authorList>
            <consortium name="WormBaseParasite"/>
        </authorList>
    </citation>
    <scope>IDENTIFICATION</scope>
</reference>
<sequence length="33" mass="3995">MRRWIDSIFIFTLQILAISQISPDDDFTLRILR</sequence>
<accession>A0A0M3I747</accession>
<dbReference type="AlphaFoldDB" id="A0A0M3I747"/>
<protein>
    <submittedName>
        <fullName evidence="2">Neur_chan_LBD domain-containing protein</fullName>
    </submittedName>
</protein>
<keyword evidence="1" id="KW-1185">Reference proteome</keyword>
<dbReference type="WBParaSite" id="ALUE_0001296301-mRNA-1">
    <property type="protein sequence ID" value="ALUE_0001296301-mRNA-1"/>
    <property type="gene ID" value="ALUE_0001296301"/>
</dbReference>
<evidence type="ECO:0000313" key="2">
    <source>
        <dbReference type="WBParaSite" id="ALUE_0001296301-mRNA-1"/>
    </source>
</evidence>
<proteinExistence type="predicted"/>
<organism evidence="1 2">
    <name type="scientific">Ascaris lumbricoides</name>
    <name type="common">Giant roundworm</name>
    <dbReference type="NCBI Taxonomy" id="6252"/>
    <lineage>
        <taxon>Eukaryota</taxon>
        <taxon>Metazoa</taxon>
        <taxon>Ecdysozoa</taxon>
        <taxon>Nematoda</taxon>
        <taxon>Chromadorea</taxon>
        <taxon>Rhabditida</taxon>
        <taxon>Spirurina</taxon>
        <taxon>Ascaridomorpha</taxon>
        <taxon>Ascaridoidea</taxon>
        <taxon>Ascarididae</taxon>
        <taxon>Ascaris</taxon>
    </lineage>
</organism>
<evidence type="ECO:0000313" key="1">
    <source>
        <dbReference type="Proteomes" id="UP000036681"/>
    </source>
</evidence>
<name>A0A0M3I747_ASCLU</name>
<dbReference type="Proteomes" id="UP000036681">
    <property type="component" value="Unplaced"/>
</dbReference>